<dbReference type="SUPFAM" id="SSF55785">
    <property type="entry name" value="PYP-like sensor domain (PAS domain)"/>
    <property type="match status" value="1"/>
</dbReference>
<dbReference type="PANTHER" id="PTHR43711">
    <property type="entry name" value="TWO-COMPONENT HISTIDINE KINASE"/>
    <property type="match status" value="1"/>
</dbReference>
<evidence type="ECO:0000256" key="5">
    <source>
        <dbReference type="ARBA" id="ARBA00022777"/>
    </source>
</evidence>
<dbReference type="InterPro" id="IPR004358">
    <property type="entry name" value="Sig_transdc_His_kin-like_C"/>
</dbReference>
<dbReference type="InterPro" id="IPR050736">
    <property type="entry name" value="Sensor_HK_Regulatory"/>
</dbReference>
<dbReference type="SMART" id="SM00388">
    <property type="entry name" value="HisKA"/>
    <property type="match status" value="1"/>
</dbReference>
<keyword evidence="4 9" id="KW-0808">Transferase</keyword>
<dbReference type="SMART" id="SM00091">
    <property type="entry name" value="PAS"/>
    <property type="match status" value="1"/>
</dbReference>
<organism evidence="9 10">
    <name type="scientific">Jannaschia donghaensis</name>
    <dbReference type="NCBI Taxonomy" id="420998"/>
    <lineage>
        <taxon>Bacteria</taxon>
        <taxon>Pseudomonadati</taxon>
        <taxon>Pseudomonadota</taxon>
        <taxon>Alphaproteobacteria</taxon>
        <taxon>Rhodobacterales</taxon>
        <taxon>Roseobacteraceae</taxon>
        <taxon>Jannaschia</taxon>
    </lineage>
</organism>
<feature type="domain" description="Histidine kinase" evidence="7">
    <location>
        <begin position="137"/>
        <end position="350"/>
    </location>
</feature>
<dbReference type="NCBIfam" id="TIGR00229">
    <property type="entry name" value="sensory_box"/>
    <property type="match status" value="1"/>
</dbReference>
<dbReference type="SUPFAM" id="SSF47384">
    <property type="entry name" value="Homodimeric domain of signal transducing histidine kinase"/>
    <property type="match status" value="1"/>
</dbReference>
<dbReference type="InterPro" id="IPR003661">
    <property type="entry name" value="HisK_dim/P_dom"/>
</dbReference>
<feature type="domain" description="PAS" evidence="8">
    <location>
        <begin position="21"/>
        <end position="59"/>
    </location>
</feature>
<dbReference type="STRING" id="420998.JDO7802_02148"/>
<keyword evidence="3" id="KW-0597">Phosphoprotein</keyword>
<dbReference type="PRINTS" id="PR00344">
    <property type="entry name" value="BCTRLSENSOR"/>
</dbReference>
<dbReference type="Gene3D" id="1.10.287.130">
    <property type="match status" value="1"/>
</dbReference>
<gene>
    <name evidence="9" type="primary">bphP</name>
    <name evidence="9" type="ORF">JDO7802_02148</name>
</gene>
<keyword evidence="6" id="KW-0902">Two-component regulatory system</keyword>
<evidence type="ECO:0000256" key="1">
    <source>
        <dbReference type="ARBA" id="ARBA00000085"/>
    </source>
</evidence>
<dbReference type="InterPro" id="IPR036097">
    <property type="entry name" value="HisK_dim/P_sf"/>
</dbReference>
<dbReference type="AlphaFoldDB" id="A0A0M6YJK2"/>
<evidence type="ECO:0000259" key="8">
    <source>
        <dbReference type="PROSITE" id="PS50112"/>
    </source>
</evidence>
<dbReference type="PROSITE" id="PS50112">
    <property type="entry name" value="PAS"/>
    <property type="match status" value="1"/>
</dbReference>
<reference evidence="9 10" key="1">
    <citation type="submission" date="2015-07" db="EMBL/GenBank/DDBJ databases">
        <authorList>
            <person name="Noorani M."/>
        </authorList>
    </citation>
    <scope>NUCLEOTIDE SEQUENCE [LARGE SCALE GENOMIC DNA]</scope>
    <source>
        <strain evidence="9 10">CECT 7802</strain>
    </source>
</reference>
<dbReference type="SMART" id="SM00086">
    <property type="entry name" value="PAC"/>
    <property type="match status" value="1"/>
</dbReference>
<evidence type="ECO:0000256" key="4">
    <source>
        <dbReference type="ARBA" id="ARBA00022679"/>
    </source>
</evidence>
<sequence length="365" mass="40954">MFDKMDKESLTWRVTPDLLGVTDANGMFKETNPAWFQTLGYRPEEIENTLFFEFLHPEDLANTAKAFVDIQMGKPILQFENRYRHKNGSYRWLSWNAVPEGDLFVCNARDVTAAKEAQSALALREAEANLREQFIAILGHDLRNPLAGAACAVEYLMDRETLTDNGITALHTANLSLRRMSRLIDDVLDFARARMGGDIGIDPEKDVALRPILELTVEEMKYAHSDVTFEEHYDFSDPVTCDPDRIAQLVSNLLGNAVFHGEPDGTVRMEARDTATELFVSITNRGGQIPASVKALLFEPFKRVEPGSSQNGLGLGLFISKQIADQHGGDIEVHSDARETTFTLRLPRGTRLMRDLARDALRRVA</sequence>
<evidence type="ECO:0000313" key="10">
    <source>
        <dbReference type="Proteomes" id="UP000049222"/>
    </source>
</evidence>
<dbReference type="CDD" id="cd00130">
    <property type="entry name" value="PAS"/>
    <property type="match status" value="1"/>
</dbReference>
<evidence type="ECO:0000256" key="6">
    <source>
        <dbReference type="ARBA" id="ARBA00023012"/>
    </source>
</evidence>
<accession>A0A0M6YJK2</accession>
<dbReference type="RefSeq" id="WP_245624172.1">
    <property type="nucleotide sequence ID" value="NZ_CXSU01000012.1"/>
</dbReference>
<dbReference type="InterPro" id="IPR013655">
    <property type="entry name" value="PAS_fold_3"/>
</dbReference>
<dbReference type="GO" id="GO:0000155">
    <property type="term" value="F:phosphorelay sensor kinase activity"/>
    <property type="evidence" value="ECO:0007669"/>
    <property type="project" value="InterPro"/>
</dbReference>
<dbReference type="EMBL" id="CXSU01000012">
    <property type="protein sequence ID" value="CTQ50130.1"/>
    <property type="molecule type" value="Genomic_DNA"/>
</dbReference>
<dbReference type="Gene3D" id="3.30.450.20">
    <property type="entry name" value="PAS domain"/>
    <property type="match status" value="1"/>
</dbReference>
<dbReference type="CDD" id="cd00082">
    <property type="entry name" value="HisKA"/>
    <property type="match status" value="1"/>
</dbReference>
<comment type="catalytic activity">
    <reaction evidence="1">
        <text>ATP + protein L-histidine = ADP + protein N-phospho-L-histidine.</text>
        <dbReference type="EC" id="2.7.13.3"/>
    </reaction>
</comment>
<evidence type="ECO:0000256" key="2">
    <source>
        <dbReference type="ARBA" id="ARBA00012438"/>
    </source>
</evidence>
<evidence type="ECO:0000313" key="9">
    <source>
        <dbReference type="EMBL" id="CTQ50130.1"/>
    </source>
</evidence>
<keyword evidence="10" id="KW-1185">Reference proteome</keyword>
<dbReference type="EC" id="2.7.13.3" evidence="2"/>
<dbReference type="CDD" id="cd00075">
    <property type="entry name" value="HATPase"/>
    <property type="match status" value="1"/>
</dbReference>
<dbReference type="PROSITE" id="PS50109">
    <property type="entry name" value="HIS_KIN"/>
    <property type="match status" value="1"/>
</dbReference>
<evidence type="ECO:0000256" key="3">
    <source>
        <dbReference type="ARBA" id="ARBA00022553"/>
    </source>
</evidence>
<dbReference type="PANTHER" id="PTHR43711:SF1">
    <property type="entry name" value="HISTIDINE KINASE 1"/>
    <property type="match status" value="1"/>
</dbReference>
<dbReference type="InterPro" id="IPR000014">
    <property type="entry name" value="PAS"/>
</dbReference>
<keyword evidence="5" id="KW-0418">Kinase</keyword>
<dbReference type="InterPro" id="IPR035965">
    <property type="entry name" value="PAS-like_dom_sf"/>
</dbReference>
<dbReference type="SMART" id="SM00387">
    <property type="entry name" value="HATPase_c"/>
    <property type="match status" value="1"/>
</dbReference>
<dbReference type="Pfam" id="PF00512">
    <property type="entry name" value="HisKA"/>
    <property type="match status" value="1"/>
</dbReference>
<proteinExistence type="predicted"/>
<dbReference type="InterPro" id="IPR036890">
    <property type="entry name" value="HATPase_C_sf"/>
</dbReference>
<dbReference type="Gene3D" id="3.30.565.10">
    <property type="entry name" value="Histidine kinase-like ATPase, C-terminal domain"/>
    <property type="match status" value="1"/>
</dbReference>
<dbReference type="Proteomes" id="UP000049222">
    <property type="component" value="Unassembled WGS sequence"/>
</dbReference>
<dbReference type="SUPFAM" id="SSF55874">
    <property type="entry name" value="ATPase domain of HSP90 chaperone/DNA topoisomerase II/histidine kinase"/>
    <property type="match status" value="1"/>
</dbReference>
<dbReference type="Pfam" id="PF08447">
    <property type="entry name" value="PAS_3"/>
    <property type="match status" value="1"/>
</dbReference>
<evidence type="ECO:0000259" key="7">
    <source>
        <dbReference type="PROSITE" id="PS50109"/>
    </source>
</evidence>
<protein>
    <recommendedName>
        <fullName evidence="2">histidine kinase</fullName>
        <ecNumber evidence="2">2.7.13.3</ecNumber>
    </recommendedName>
</protein>
<dbReference type="InterPro" id="IPR001610">
    <property type="entry name" value="PAC"/>
</dbReference>
<dbReference type="InterPro" id="IPR005467">
    <property type="entry name" value="His_kinase_dom"/>
</dbReference>
<dbReference type="Pfam" id="PF02518">
    <property type="entry name" value="HATPase_c"/>
    <property type="match status" value="1"/>
</dbReference>
<name>A0A0M6YJK2_9RHOB</name>
<dbReference type="InterPro" id="IPR003594">
    <property type="entry name" value="HATPase_dom"/>
</dbReference>